<evidence type="ECO:0000256" key="1">
    <source>
        <dbReference type="SAM" id="MobiDB-lite"/>
    </source>
</evidence>
<evidence type="ECO:0000313" key="4">
    <source>
        <dbReference type="Proteomes" id="UP000494269"/>
    </source>
</evidence>
<keyword evidence="4" id="KW-1185">Reference proteome</keyword>
<feature type="domain" description="Amidohydrolase-related" evidence="2">
    <location>
        <begin position="395"/>
        <end position="505"/>
    </location>
</feature>
<dbReference type="Gene3D" id="3.20.20.140">
    <property type="entry name" value="Metal-dependent hydrolases"/>
    <property type="match status" value="1"/>
</dbReference>
<name>A0A6S7AXQ3_9BURK</name>
<dbReference type="PANTHER" id="PTHR43135:SF3">
    <property type="entry name" value="ALPHA-D-RIBOSE 1-METHYLPHOSPHONATE 5-TRIPHOSPHATE DIPHOSPHATASE"/>
    <property type="match status" value="1"/>
</dbReference>
<dbReference type="Pfam" id="PF01979">
    <property type="entry name" value="Amidohydro_1"/>
    <property type="match status" value="1"/>
</dbReference>
<reference evidence="3 4" key="1">
    <citation type="submission" date="2020-04" db="EMBL/GenBank/DDBJ databases">
        <authorList>
            <person name="De Canck E."/>
        </authorList>
    </citation>
    <scope>NUCLEOTIDE SEQUENCE [LARGE SCALE GENOMIC DNA]</scope>
    <source>
        <strain evidence="3 4">LMG 3441</strain>
    </source>
</reference>
<dbReference type="Gene3D" id="3.30.110.90">
    <property type="entry name" value="Amidohydrolase"/>
    <property type="match status" value="1"/>
</dbReference>
<accession>A0A6S7AXQ3</accession>
<sequence length="556" mass="61747">MSDPTFSQSEVGEESRDVNAAKGWHPPTAPVSRDRGLGPFPRLILRGATIIDGTGAPPWGPVDIVIENERITALVNVGTPHKAIDPKRRPGPGDHEIDCHGKFVTPGFVDAHAHIGTPYHAMSGIVPPADYIYKLWLAHGVTTVREMGAMGGLGWTLEQRELSAANKIAAPRMIVHSVFPAVNDRVKTIHTPEQGREWVRKLAARGADGIKFFGAPPAIMEAALDEAAQQGLRSGCHHAQMAVTRVNALKSARWGLTSSEHYYGLPEALFEDRVVQSFPTDYNYSDEYYRFAVAGQTFMQAAQPGSAKWRQVMDQFLELGHTFVPTFNIYDANRDLMRARRADWHDDYTWKAVWKYFQPQRGGHGAYWYRWSTTNEIEWKQNYRLWMQFINEYKNLGGRVCAGSDSGFIFQIYGFGFVRELELLQEAGFHPIEVLRAATSQSAALLGIDDDTGSIDVQKRADLLIHDQNPLTDFKLLFGTGAMRLNDDTAKVEWQRCLRTTIKSGVVYDTAELLADVRKMVKDSWAEDPDGERPPVGGSPGGSLAGSPCDSADEAA</sequence>
<protein>
    <submittedName>
        <fullName evidence="3">Adenine deaminase</fullName>
        <ecNumber evidence="3">3.5.4.2</ecNumber>
    </submittedName>
</protein>
<dbReference type="PANTHER" id="PTHR43135">
    <property type="entry name" value="ALPHA-D-RIBOSE 1-METHYLPHOSPHONATE 5-TRIPHOSPHATE DIPHOSPHATASE"/>
    <property type="match status" value="1"/>
</dbReference>
<evidence type="ECO:0000259" key="2">
    <source>
        <dbReference type="Pfam" id="PF01979"/>
    </source>
</evidence>
<dbReference type="InterPro" id="IPR011059">
    <property type="entry name" value="Metal-dep_hydrolase_composite"/>
</dbReference>
<organism evidence="3 4">
    <name type="scientific">Achromobacter kerstersii</name>
    <dbReference type="NCBI Taxonomy" id="1353890"/>
    <lineage>
        <taxon>Bacteria</taxon>
        <taxon>Pseudomonadati</taxon>
        <taxon>Pseudomonadota</taxon>
        <taxon>Betaproteobacteria</taxon>
        <taxon>Burkholderiales</taxon>
        <taxon>Alcaligenaceae</taxon>
        <taxon>Achromobacter</taxon>
    </lineage>
</organism>
<feature type="compositionally biased region" description="Polar residues" evidence="1">
    <location>
        <begin position="1"/>
        <end position="10"/>
    </location>
</feature>
<dbReference type="Gene3D" id="1.20.58.520">
    <property type="entry name" value="Amidohydrolase"/>
    <property type="match status" value="1"/>
</dbReference>
<dbReference type="InterPro" id="IPR032466">
    <property type="entry name" value="Metal_Hydrolase"/>
</dbReference>
<dbReference type="EC" id="3.5.4.2" evidence="3"/>
<dbReference type="RefSeq" id="WP_054426975.1">
    <property type="nucleotide sequence ID" value="NZ_CADIJQ010000012.1"/>
</dbReference>
<dbReference type="SUPFAM" id="SSF51556">
    <property type="entry name" value="Metallo-dependent hydrolases"/>
    <property type="match status" value="1"/>
</dbReference>
<dbReference type="SUPFAM" id="SSF51338">
    <property type="entry name" value="Composite domain of metallo-dependent hydrolases"/>
    <property type="match status" value="1"/>
</dbReference>
<gene>
    <name evidence="3" type="primary">ade_2</name>
    <name evidence="3" type="ORF">LMG3441_05458</name>
</gene>
<dbReference type="InterPro" id="IPR006680">
    <property type="entry name" value="Amidohydro-rel"/>
</dbReference>
<proteinExistence type="predicted"/>
<keyword evidence="3" id="KW-0378">Hydrolase</keyword>
<dbReference type="Proteomes" id="UP000494269">
    <property type="component" value="Unassembled WGS sequence"/>
</dbReference>
<dbReference type="Gene3D" id="2.30.40.10">
    <property type="entry name" value="Urease, subunit C, domain 1"/>
    <property type="match status" value="2"/>
</dbReference>
<dbReference type="InterPro" id="IPR051781">
    <property type="entry name" value="Metallo-dep_Hydrolase"/>
</dbReference>
<evidence type="ECO:0000313" key="3">
    <source>
        <dbReference type="EMBL" id="CAB3739315.1"/>
    </source>
</evidence>
<dbReference type="GO" id="GO:0000034">
    <property type="term" value="F:adenine deaminase activity"/>
    <property type="evidence" value="ECO:0007669"/>
    <property type="project" value="UniProtKB-EC"/>
</dbReference>
<dbReference type="EMBL" id="CADIJQ010000012">
    <property type="protein sequence ID" value="CAB3739315.1"/>
    <property type="molecule type" value="Genomic_DNA"/>
</dbReference>
<feature type="region of interest" description="Disordered" evidence="1">
    <location>
        <begin position="1"/>
        <end position="36"/>
    </location>
</feature>
<feature type="region of interest" description="Disordered" evidence="1">
    <location>
        <begin position="524"/>
        <end position="556"/>
    </location>
</feature>
<dbReference type="AlphaFoldDB" id="A0A6S7AXQ3"/>